<proteinExistence type="inferred from homology"/>
<dbReference type="InterPro" id="IPR021115">
    <property type="entry name" value="Pyridoxal-P_BS"/>
</dbReference>
<feature type="modified residue" description="N6-(pyridoxal phosphate)lysine" evidence="6">
    <location>
        <position position="303"/>
    </location>
</feature>
<dbReference type="Gene3D" id="3.90.1150.10">
    <property type="entry name" value="Aspartate Aminotransferase, domain 1"/>
    <property type="match status" value="1"/>
</dbReference>
<dbReference type="InterPro" id="IPR015424">
    <property type="entry name" value="PyrdxlP-dep_Trfase"/>
</dbReference>
<dbReference type="GO" id="GO:0004058">
    <property type="term" value="F:aromatic-L-amino-acid decarboxylase activity"/>
    <property type="evidence" value="ECO:0007669"/>
    <property type="project" value="UniProtKB-EC"/>
</dbReference>
<reference evidence="8" key="1">
    <citation type="submission" date="2007-05" db="EMBL/GenBank/DDBJ databases">
        <title>Complete sequence of Pseudomonas putida F1.</title>
        <authorList>
            <consortium name="US DOE Joint Genome Institute"/>
            <person name="Copeland A."/>
            <person name="Lucas S."/>
            <person name="Lapidus A."/>
            <person name="Barry K."/>
            <person name="Detter J.C."/>
            <person name="Glavina del Rio T."/>
            <person name="Hammon N."/>
            <person name="Israni S."/>
            <person name="Dalin E."/>
            <person name="Tice H."/>
            <person name="Pitluck S."/>
            <person name="Chain P."/>
            <person name="Malfatti S."/>
            <person name="Shin M."/>
            <person name="Vergez L."/>
            <person name="Schmutz J."/>
            <person name="Larimer F."/>
            <person name="Land M."/>
            <person name="Hauser L."/>
            <person name="Kyrpides N."/>
            <person name="Lykidis A."/>
            <person name="Parales R."/>
            <person name="Richardson P."/>
        </authorList>
    </citation>
    <scope>NUCLEOTIDE SEQUENCE [LARGE SCALE GENOMIC DNA]</scope>
    <source>
        <strain evidence="8">F1</strain>
    </source>
</reference>
<dbReference type="InterPro" id="IPR010977">
    <property type="entry name" value="Aromatic_deC"/>
</dbReference>
<dbReference type="SUPFAM" id="SSF53383">
    <property type="entry name" value="PLP-dependent transferases"/>
    <property type="match status" value="1"/>
</dbReference>
<dbReference type="EMBL" id="CP000712">
    <property type="protein sequence ID" value="ABQ79291.1"/>
    <property type="molecule type" value="Genomic_DNA"/>
</dbReference>
<dbReference type="GO" id="GO:0005737">
    <property type="term" value="C:cytoplasm"/>
    <property type="evidence" value="ECO:0007669"/>
    <property type="project" value="TreeGrafter"/>
</dbReference>
<protein>
    <submittedName>
        <fullName evidence="8">Aromatic-L-amino-acid decarboxylase</fullName>
        <ecNumber evidence="8">4.1.1.28</ecNumber>
    </submittedName>
</protein>
<dbReference type="InterPro" id="IPR002129">
    <property type="entry name" value="PyrdxlP-dep_de-COase"/>
</dbReference>
<dbReference type="eggNOG" id="COG0076">
    <property type="taxonomic scope" value="Bacteria"/>
</dbReference>
<evidence type="ECO:0000256" key="4">
    <source>
        <dbReference type="ARBA" id="ARBA00022898"/>
    </source>
</evidence>
<dbReference type="Pfam" id="PF00282">
    <property type="entry name" value="Pyridoxal_deC"/>
    <property type="match status" value="1"/>
</dbReference>
<dbReference type="PROSITE" id="PS00392">
    <property type="entry name" value="DDC_GAD_HDC_YDC"/>
    <property type="match status" value="1"/>
</dbReference>
<dbReference type="GO" id="GO:0006520">
    <property type="term" value="P:amino acid metabolic process"/>
    <property type="evidence" value="ECO:0007669"/>
    <property type="project" value="InterPro"/>
</dbReference>
<dbReference type="Gene3D" id="3.40.640.10">
    <property type="entry name" value="Type I PLP-dependent aspartate aminotransferase-like (Major domain)"/>
    <property type="match status" value="1"/>
</dbReference>
<accession>A5W581</accession>
<evidence type="ECO:0000256" key="3">
    <source>
        <dbReference type="ARBA" id="ARBA00022793"/>
    </source>
</evidence>
<evidence type="ECO:0000256" key="6">
    <source>
        <dbReference type="PIRSR" id="PIRSR602129-50"/>
    </source>
</evidence>
<dbReference type="PANTHER" id="PTHR11999:SF70">
    <property type="entry name" value="MIP05841P"/>
    <property type="match status" value="1"/>
</dbReference>
<dbReference type="KEGG" id="ppf:Pput_3163"/>
<organism evidence="8">
    <name type="scientific">Pseudomonas putida (strain ATCC 700007 / DSM 6899 / JCM 31910 / BCRC 17059 / LMG 24140 / F1)</name>
    <dbReference type="NCBI Taxonomy" id="351746"/>
    <lineage>
        <taxon>Bacteria</taxon>
        <taxon>Pseudomonadati</taxon>
        <taxon>Pseudomonadota</taxon>
        <taxon>Gammaproteobacteria</taxon>
        <taxon>Pseudomonadales</taxon>
        <taxon>Pseudomonadaceae</taxon>
        <taxon>Pseudomonas</taxon>
    </lineage>
</organism>
<dbReference type="PANTHER" id="PTHR11999">
    <property type="entry name" value="GROUP II PYRIDOXAL-5-PHOSPHATE DECARBOXYLASE"/>
    <property type="match status" value="1"/>
</dbReference>
<gene>
    <name evidence="8" type="ordered locus">Pput_3163</name>
</gene>
<dbReference type="GO" id="GO:0030170">
    <property type="term" value="F:pyridoxal phosphate binding"/>
    <property type="evidence" value="ECO:0007669"/>
    <property type="project" value="InterPro"/>
</dbReference>
<keyword evidence="4 6" id="KW-0663">Pyridoxal phosphate</keyword>
<evidence type="ECO:0000256" key="2">
    <source>
        <dbReference type="ARBA" id="ARBA00009533"/>
    </source>
</evidence>
<evidence type="ECO:0000256" key="7">
    <source>
        <dbReference type="RuleBase" id="RU000382"/>
    </source>
</evidence>
<dbReference type="Gene3D" id="1.20.1340.10">
    <property type="entry name" value="dopa decarboxylase, N-terminal domain"/>
    <property type="match status" value="1"/>
</dbReference>
<dbReference type="GO" id="GO:0019752">
    <property type="term" value="P:carboxylic acid metabolic process"/>
    <property type="evidence" value="ECO:0007669"/>
    <property type="project" value="InterPro"/>
</dbReference>
<keyword evidence="5 7" id="KW-0456">Lyase</keyword>
<keyword evidence="3" id="KW-0210">Decarboxylase</keyword>
<dbReference type="HOGENOM" id="CLU_011856_3_1_6"/>
<dbReference type="InterPro" id="IPR015422">
    <property type="entry name" value="PyrdxlP-dep_Trfase_small"/>
</dbReference>
<dbReference type="EC" id="4.1.1.28" evidence="8"/>
<evidence type="ECO:0000256" key="1">
    <source>
        <dbReference type="ARBA" id="ARBA00001933"/>
    </source>
</evidence>
<sequence>MDNPRRASVTPEQFRQYGHQLIDLIADYRQTVGERPVMAQVEPGYLKAALPATAPQQGEPFAAILDDVNNLVMPGLSHWQHPDFYGYFPSNGTLSSVLGDFLSTGLGVLGLSWQSSPALSELEETTLDWLRQLLGLSGQWSGVIQDTASTSTLVALISARERATDYALVRGGLQAEPKPLIVYVSAHAHSSVDKAALLAGFGRDNIRLIPTDDRYALRPEALQAAIEQDLAAGNQPCAVVATTGTTTTTALDPLRAVGEIAQANGLWLHVDSAMAGSAMILPECRWMWDGIELADSVVVNAHKWLGVAFDCSIYYVRDPQHLIRVMSTNPSYLQSAVDGEVKNLRDWGIPLGRRFRALKLWFMLRSEGVDALQARLRRDLDNAQWLAGQVEAAAEWEVLAPVQLQTLCIRHRPAGLEGEALDAHTKGWAERLNASGDAYVTPATLDGRWMVRVSIGALPTERGDVQRLWARLQDVIKG</sequence>
<evidence type="ECO:0000313" key="8">
    <source>
        <dbReference type="EMBL" id="ABQ79291.1"/>
    </source>
</evidence>
<comment type="similarity">
    <text evidence="2 7">Belongs to the group II decarboxylase family.</text>
</comment>
<dbReference type="PRINTS" id="PR00800">
    <property type="entry name" value="YHDCRBOXLASE"/>
</dbReference>
<evidence type="ECO:0000256" key="5">
    <source>
        <dbReference type="ARBA" id="ARBA00023239"/>
    </source>
</evidence>
<dbReference type="AlphaFoldDB" id="A5W581"/>
<comment type="cofactor">
    <cofactor evidence="1 6 7">
        <name>pyridoxal 5'-phosphate</name>
        <dbReference type="ChEBI" id="CHEBI:597326"/>
    </cofactor>
</comment>
<dbReference type="InterPro" id="IPR015421">
    <property type="entry name" value="PyrdxlP-dep_Trfase_major"/>
</dbReference>
<name>A5W581_PSEP1</name>